<dbReference type="PRINTS" id="PR00008">
    <property type="entry name" value="DAGPEDOMAIN"/>
</dbReference>
<evidence type="ECO:0000256" key="13">
    <source>
        <dbReference type="ARBA" id="ARBA00047272"/>
    </source>
</evidence>
<dbReference type="InterPro" id="IPR017441">
    <property type="entry name" value="Protein_kinase_ATP_BS"/>
</dbReference>
<feature type="domain" description="AGC-kinase C-terminal" evidence="23">
    <location>
        <begin position="660"/>
        <end position="727"/>
    </location>
</feature>
<evidence type="ECO:0000256" key="19">
    <source>
        <dbReference type="SAM" id="MobiDB-lite"/>
    </source>
</evidence>
<keyword evidence="12 15" id="KW-0067">ATP-binding</keyword>
<sequence>MNGSLSFTGVMKLRIYEALGLEETKVRSSVITSIGVTSIDPYLQVNVDDENIYQTQKQVNTFSPEWNEDFQTNLKDAKVINFTVFHTSIVGGGAFVSNSAIPLQEIIDEGQSDLWIKLEPAGKLHVFIELKPGQVDVNHSKIEDKARHFRERESSYLKKRGRRNAVRRRVHHVSGHKFMATYLRQFHFCSHCKEFIWGVFSKQGYQCQVCQSVTHKKCHQFVVSKCPGVQAENQNSSKEKDEPRFSINIPHRFQVHNYKRPTFCEHCGSLLYGLFRQGMQCQACQRNVHKRCQGNVPNDCGVDAKKMAEVIKKEIDMTPDELIKISKKGSILKDGSPTKKLTSQTSKDEKITNNHNTTQNGETSNTNDTLEINPYLPTLPHSPGTKRHFFSDDRYTKDSFTYLKVIGKGSFGKVMLAEKKGTSELYAIKILKKMTIIQDDDVECVMTEKRVLTIAGQHPYLTSLHSCFQSDDRLFFVMEYVSGGDLMFQIQKARKFDEQRSRFYAAEITLALQFLHKKGVIYRDLKLDNVLLDCGGHVKLADFGMCKDNMLQNQYTSTFCGTPDYIAPEIVNEQDYAESVDWWALGVLMYEMMAGQPPFEADNEDELFQCILHSDVLYPVWLSREAISILKGFLTKNYEKRLGCVPGIGEVAINKHPFFASIDWRKLEHRQVAPPFQPQIRSRTDVANFDTDFTRENPCLTPTEKDVVNNINQDEFSGFSYVNPSFV</sequence>
<dbReference type="SUPFAM" id="SSF56112">
    <property type="entry name" value="Protein kinase-like (PK-like)"/>
    <property type="match status" value="1"/>
</dbReference>
<evidence type="ECO:0000256" key="2">
    <source>
        <dbReference type="ARBA" id="ARBA00012429"/>
    </source>
</evidence>
<dbReference type="Gene3D" id="3.30.60.20">
    <property type="match status" value="2"/>
</dbReference>
<name>A0A7M5V522_9CNID</name>
<keyword evidence="3 15" id="KW-0723">Serine/threonine-protein kinase</keyword>
<keyword evidence="11" id="KW-0862">Zinc</keyword>
<evidence type="ECO:0000256" key="3">
    <source>
        <dbReference type="ARBA" id="ARBA00022527"/>
    </source>
</evidence>
<dbReference type="GO" id="GO:0008270">
    <property type="term" value="F:zinc ion binding"/>
    <property type="evidence" value="ECO:0007669"/>
    <property type="project" value="UniProtKB-KW"/>
</dbReference>
<dbReference type="Gene3D" id="3.30.200.20">
    <property type="entry name" value="Phosphorylase Kinase, domain 1"/>
    <property type="match status" value="1"/>
</dbReference>
<evidence type="ECO:0000256" key="12">
    <source>
        <dbReference type="ARBA" id="ARBA00022840"/>
    </source>
</evidence>
<evidence type="ECO:0000256" key="18">
    <source>
        <dbReference type="PROSITE-ProRule" id="PRU10141"/>
    </source>
</evidence>
<dbReference type="FunFam" id="3.30.200.20:FF:000080">
    <property type="entry name" value="Protein kinase C"/>
    <property type="match status" value="1"/>
</dbReference>
<evidence type="ECO:0000256" key="1">
    <source>
        <dbReference type="ARBA" id="ARBA00005490"/>
    </source>
</evidence>
<dbReference type="InterPro" id="IPR000719">
    <property type="entry name" value="Prot_kinase_dom"/>
</dbReference>
<dbReference type="GO" id="GO:0005524">
    <property type="term" value="F:ATP binding"/>
    <property type="evidence" value="ECO:0007669"/>
    <property type="project" value="UniProtKB-UniRule"/>
</dbReference>
<dbReference type="Pfam" id="PF00130">
    <property type="entry name" value="C1_1"/>
    <property type="match status" value="2"/>
</dbReference>
<feature type="binding site" evidence="17 18">
    <location>
        <position position="429"/>
    </location>
    <ligand>
        <name>ATP</name>
        <dbReference type="ChEBI" id="CHEBI:30616"/>
    </ligand>
</feature>
<protein>
    <recommendedName>
        <fullName evidence="2 15">Protein kinase C</fullName>
        <ecNumber evidence="2 15">2.7.11.13</ecNumber>
    </recommendedName>
</protein>
<dbReference type="Pfam" id="PF00433">
    <property type="entry name" value="Pkinase_C"/>
    <property type="match status" value="1"/>
</dbReference>
<feature type="domain" description="Phorbol-ester/DAG-type" evidence="22">
    <location>
        <begin position="175"/>
        <end position="226"/>
    </location>
</feature>
<dbReference type="GeneID" id="136802625"/>
<evidence type="ECO:0000256" key="6">
    <source>
        <dbReference type="ARBA" id="ARBA00022723"/>
    </source>
</evidence>
<feature type="region of interest" description="Disordered" evidence="19">
    <location>
        <begin position="334"/>
        <end position="369"/>
    </location>
</feature>
<keyword evidence="5 15" id="KW-0808">Transferase</keyword>
<dbReference type="OrthoDB" id="63267at2759"/>
<dbReference type="PROSITE" id="PS51285">
    <property type="entry name" value="AGC_KINASE_CTER"/>
    <property type="match status" value="1"/>
</dbReference>
<dbReference type="InterPro" id="IPR000961">
    <property type="entry name" value="AGC-kinase_C"/>
</dbReference>
<dbReference type="PROSITE" id="PS00108">
    <property type="entry name" value="PROTEIN_KINASE_ST"/>
    <property type="match status" value="1"/>
</dbReference>
<proteinExistence type="inferred from homology"/>
<keyword evidence="10 15" id="KW-0418">Kinase</keyword>
<dbReference type="InterPro" id="IPR046349">
    <property type="entry name" value="C1-like_sf"/>
</dbReference>
<reference evidence="24" key="1">
    <citation type="submission" date="2021-01" db="UniProtKB">
        <authorList>
            <consortium name="EnsemblMetazoa"/>
        </authorList>
    </citation>
    <scope>IDENTIFICATION</scope>
</reference>
<dbReference type="Pfam" id="PF00069">
    <property type="entry name" value="Pkinase"/>
    <property type="match status" value="1"/>
</dbReference>
<feature type="domain" description="Phorbol-ester/DAG-type" evidence="22">
    <location>
        <begin position="250"/>
        <end position="300"/>
    </location>
</feature>
<dbReference type="InterPro" id="IPR017892">
    <property type="entry name" value="Pkinase_C"/>
</dbReference>
<keyword evidence="9" id="KW-0863">Zinc-finger</keyword>
<dbReference type="EnsemblMetazoa" id="CLYHEMT009797.1">
    <property type="protein sequence ID" value="CLYHEMP009797.1"/>
    <property type="gene ID" value="CLYHEMG009797"/>
</dbReference>
<keyword evidence="6" id="KW-0479">Metal-binding</keyword>
<dbReference type="SUPFAM" id="SSF49562">
    <property type="entry name" value="C2 domain (Calcium/lipid-binding domain, CaLB)"/>
    <property type="match status" value="1"/>
</dbReference>
<dbReference type="InterPro" id="IPR020454">
    <property type="entry name" value="DAG/PE-bd"/>
</dbReference>
<dbReference type="PROSITE" id="PS50004">
    <property type="entry name" value="C2"/>
    <property type="match status" value="1"/>
</dbReference>
<comment type="catalytic activity">
    <reaction evidence="14">
        <text>L-seryl-[protein] + ATP = O-phospho-L-seryl-[protein] + ADP + H(+)</text>
        <dbReference type="Rhea" id="RHEA:17989"/>
        <dbReference type="Rhea" id="RHEA-COMP:9863"/>
        <dbReference type="Rhea" id="RHEA-COMP:11604"/>
        <dbReference type="ChEBI" id="CHEBI:15378"/>
        <dbReference type="ChEBI" id="CHEBI:29999"/>
        <dbReference type="ChEBI" id="CHEBI:30616"/>
        <dbReference type="ChEBI" id="CHEBI:83421"/>
        <dbReference type="ChEBI" id="CHEBI:456216"/>
        <dbReference type="EC" id="2.7.11.13"/>
    </reaction>
</comment>
<dbReference type="InterPro" id="IPR000008">
    <property type="entry name" value="C2_dom"/>
</dbReference>
<feature type="domain" description="C2" evidence="20">
    <location>
        <begin position="1"/>
        <end position="116"/>
    </location>
</feature>
<dbReference type="InterPro" id="IPR008271">
    <property type="entry name" value="Ser/Thr_kinase_AS"/>
</dbReference>
<evidence type="ECO:0000256" key="10">
    <source>
        <dbReference type="ARBA" id="ARBA00022777"/>
    </source>
</evidence>
<dbReference type="Gene3D" id="2.60.40.150">
    <property type="entry name" value="C2 domain"/>
    <property type="match status" value="1"/>
</dbReference>
<dbReference type="Proteomes" id="UP000594262">
    <property type="component" value="Unplaced"/>
</dbReference>
<dbReference type="FunFam" id="1.10.510.10:FF:000126">
    <property type="entry name" value="Protein kinase C epsilon"/>
    <property type="match status" value="1"/>
</dbReference>
<dbReference type="PANTHER" id="PTHR24351">
    <property type="entry name" value="RIBOSOMAL PROTEIN S6 KINASE"/>
    <property type="match status" value="1"/>
</dbReference>
<evidence type="ECO:0000259" key="20">
    <source>
        <dbReference type="PROSITE" id="PS50004"/>
    </source>
</evidence>
<feature type="domain" description="Protein kinase" evidence="21">
    <location>
        <begin position="400"/>
        <end position="659"/>
    </location>
</feature>
<keyword evidence="4" id="KW-0597">Phosphoprotein</keyword>
<comment type="catalytic activity">
    <reaction evidence="13 15">
        <text>L-threonyl-[protein] + ATP = O-phospho-L-threonyl-[protein] + ADP + H(+)</text>
        <dbReference type="Rhea" id="RHEA:46608"/>
        <dbReference type="Rhea" id="RHEA-COMP:11060"/>
        <dbReference type="Rhea" id="RHEA-COMP:11605"/>
        <dbReference type="ChEBI" id="CHEBI:15378"/>
        <dbReference type="ChEBI" id="CHEBI:30013"/>
        <dbReference type="ChEBI" id="CHEBI:30616"/>
        <dbReference type="ChEBI" id="CHEBI:61977"/>
        <dbReference type="ChEBI" id="CHEBI:456216"/>
        <dbReference type="EC" id="2.7.11.13"/>
    </reaction>
</comment>
<evidence type="ECO:0000313" key="24">
    <source>
        <dbReference type="EnsemblMetazoa" id="CLYHEMP009797.1"/>
    </source>
</evidence>
<evidence type="ECO:0000256" key="17">
    <source>
        <dbReference type="PIRSR" id="PIRSR000551-51"/>
    </source>
</evidence>
<dbReference type="RefSeq" id="XP_066915478.1">
    <property type="nucleotide sequence ID" value="XM_067059377.1"/>
</dbReference>
<dbReference type="PROSITE" id="PS00479">
    <property type="entry name" value="ZF_DAG_PE_1"/>
    <property type="match status" value="1"/>
</dbReference>
<dbReference type="PROSITE" id="PS00107">
    <property type="entry name" value="PROTEIN_KINASE_ATP"/>
    <property type="match status" value="1"/>
</dbReference>
<dbReference type="SMART" id="SM00239">
    <property type="entry name" value="C2"/>
    <property type="match status" value="1"/>
</dbReference>
<dbReference type="AlphaFoldDB" id="A0A7M5V522"/>
<dbReference type="PIRSF" id="PIRSF000551">
    <property type="entry name" value="PKC_delta"/>
    <property type="match status" value="1"/>
</dbReference>
<dbReference type="SMART" id="SM00133">
    <property type="entry name" value="S_TK_X"/>
    <property type="match status" value="1"/>
</dbReference>
<evidence type="ECO:0000313" key="25">
    <source>
        <dbReference type="Proteomes" id="UP000594262"/>
    </source>
</evidence>
<dbReference type="CDD" id="cd05570">
    <property type="entry name" value="STKc_PKC"/>
    <property type="match status" value="1"/>
</dbReference>
<dbReference type="SMART" id="SM00220">
    <property type="entry name" value="S_TKc"/>
    <property type="match status" value="1"/>
</dbReference>
<keyword evidence="25" id="KW-1185">Reference proteome</keyword>
<feature type="active site" description="Proton acceptor" evidence="16">
    <location>
        <position position="524"/>
    </location>
</feature>
<dbReference type="Gene3D" id="1.10.510.10">
    <property type="entry name" value="Transferase(Phosphotransferase) domain 1"/>
    <property type="match status" value="1"/>
</dbReference>
<evidence type="ECO:0000256" key="4">
    <source>
        <dbReference type="ARBA" id="ARBA00022553"/>
    </source>
</evidence>
<evidence type="ECO:0000256" key="15">
    <source>
        <dbReference type="PIRNR" id="PIRNR000551"/>
    </source>
</evidence>
<evidence type="ECO:0000259" key="23">
    <source>
        <dbReference type="PROSITE" id="PS51285"/>
    </source>
</evidence>
<dbReference type="CDD" id="cd20838">
    <property type="entry name" value="C1_nPKC_epsilon-like_rpt2"/>
    <property type="match status" value="1"/>
</dbReference>
<dbReference type="InterPro" id="IPR011009">
    <property type="entry name" value="Kinase-like_dom_sf"/>
</dbReference>
<evidence type="ECO:0000256" key="11">
    <source>
        <dbReference type="ARBA" id="ARBA00022833"/>
    </source>
</evidence>
<dbReference type="InterPro" id="IPR002219">
    <property type="entry name" value="PKC_DAG/PE"/>
</dbReference>
<comment type="similarity">
    <text evidence="1 15">Belongs to the protein kinase superfamily. AGC Ser/Thr protein kinase family. PKC subfamily.</text>
</comment>
<evidence type="ECO:0000256" key="7">
    <source>
        <dbReference type="ARBA" id="ARBA00022737"/>
    </source>
</evidence>
<dbReference type="PROSITE" id="PS50081">
    <property type="entry name" value="ZF_DAG_PE_2"/>
    <property type="match status" value="2"/>
</dbReference>
<dbReference type="FunFam" id="3.30.60.20:FF:000003">
    <property type="entry name" value="Protein kinase C delta"/>
    <property type="match status" value="1"/>
</dbReference>
<evidence type="ECO:0000256" key="8">
    <source>
        <dbReference type="ARBA" id="ARBA00022741"/>
    </source>
</evidence>
<dbReference type="InterPro" id="IPR035892">
    <property type="entry name" value="C2_domain_sf"/>
</dbReference>
<dbReference type="PROSITE" id="PS50011">
    <property type="entry name" value="PROTEIN_KINASE_DOM"/>
    <property type="match status" value="1"/>
</dbReference>
<evidence type="ECO:0000256" key="5">
    <source>
        <dbReference type="ARBA" id="ARBA00022679"/>
    </source>
</evidence>
<dbReference type="InterPro" id="IPR014376">
    <property type="entry name" value="Prot_kin_PKC_delta"/>
</dbReference>
<evidence type="ECO:0000256" key="16">
    <source>
        <dbReference type="PIRSR" id="PIRSR000551-50"/>
    </source>
</evidence>
<dbReference type="EC" id="2.7.11.13" evidence="2 15"/>
<dbReference type="SUPFAM" id="SSF57889">
    <property type="entry name" value="Cysteine-rich domain"/>
    <property type="match status" value="2"/>
</dbReference>
<evidence type="ECO:0000256" key="9">
    <source>
        <dbReference type="ARBA" id="ARBA00022771"/>
    </source>
</evidence>
<keyword evidence="8 15" id="KW-0547">Nucleotide-binding</keyword>
<keyword evidence="7" id="KW-0677">Repeat</keyword>
<feature type="compositionally biased region" description="Polar residues" evidence="19">
    <location>
        <begin position="353"/>
        <end position="369"/>
    </location>
</feature>
<evidence type="ECO:0000256" key="14">
    <source>
        <dbReference type="ARBA" id="ARBA00047470"/>
    </source>
</evidence>
<evidence type="ECO:0000259" key="21">
    <source>
        <dbReference type="PROSITE" id="PS50011"/>
    </source>
</evidence>
<organism evidence="24 25">
    <name type="scientific">Clytia hemisphaerica</name>
    <dbReference type="NCBI Taxonomy" id="252671"/>
    <lineage>
        <taxon>Eukaryota</taxon>
        <taxon>Metazoa</taxon>
        <taxon>Cnidaria</taxon>
        <taxon>Hydrozoa</taxon>
        <taxon>Hydroidolina</taxon>
        <taxon>Leptothecata</taxon>
        <taxon>Obeliida</taxon>
        <taxon>Clytiidae</taxon>
        <taxon>Clytia</taxon>
    </lineage>
</organism>
<dbReference type="Pfam" id="PF00168">
    <property type="entry name" value="C2"/>
    <property type="match status" value="1"/>
</dbReference>
<dbReference type="SMART" id="SM00109">
    <property type="entry name" value="C1"/>
    <property type="match status" value="2"/>
</dbReference>
<dbReference type="GO" id="GO:0004697">
    <property type="term" value="F:diacylglycerol-dependent serine/threonine kinase activity"/>
    <property type="evidence" value="ECO:0007669"/>
    <property type="project" value="UniProtKB-EC"/>
</dbReference>
<accession>A0A7M5V522</accession>
<evidence type="ECO:0000259" key="22">
    <source>
        <dbReference type="PROSITE" id="PS50081"/>
    </source>
</evidence>